<keyword evidence="2" id="KW-1185">Reference proteome</keyword>
<dbReference type="Pfam" id="PF08843">
    <property type="entry name" value="AbiEii"/>
    <property type="match status" value="1"/>
</dbReference>
<dbReference type="EMBL" id="FZOA01000006">
    <property type="protein sequence ID" value="SNR87492.1"/>
    <property type="molecule type" value="Genomic_DNA"/>
</dbReference>
<reference evidence="2" key="1">
    <citation type="submission" date="2017-06" db="EMBL/GenBank/DDBJ databases">
        <authorList>
            <person name="Varghese N."/>
            <person name="Submissions S."/>
        </authorList>
    </citation>
    <scope>NUCLEOTIDE SEQUENCE [LARGE SCALE GENOMIC DNA]</scope>
    <source>
        <strain evidence="2">Ca-68</strain>
    </source>
</reference>
<protein>
    <submittedName>
        <fullName evidence="1">Nucleotidyl transferase AbiEii toxin, Type IV TA system</fullName>
    </submittedName>
</protein>
<gene>
    <name evidence="1" type="ORF">SAMN05192560_1518</name>
</gene>
<organism evidence="1 2">
    <name type="scientific">Methylobacillus rhizosphaerae</name>
    <dbReference type="NCBI Taxonomy" id="551994"/>
    <lineage>
        <taxon>Bacteria</taxon>
        <taxon>Pseudomonadati</taxon>
        <taxon>Pseudomonadota</taxon>
        <taxon>Betaproteobacteria</taxon>
        <taxon>Nitrosomonadales</taxon>
        <taxon>Methylophilaceae</taxon>
        <taxon>Methylobacillus</taxon>
    </lineage>
</organism>
<keyword evidence="1" id="KW-0808">Transferase</keyword>
<dbReference type="OrthoDB" id="9780929at2"/>
<dbReference type="RefSeq" id="WP_089375630.1">
    <property type="nucleotide sequence ID" value="NZ_FZOA01000006.1"/>
</dbReference>
<dbReference type="GO" id="GO:0016740">
    <property type="term" value="F:transferase activity"/>
    <property type="evidence" value="ECO:0007669"/>
    <property type="project" value="UniProtKB-KW"/>
</dbReference>
<evidence type="ECO:0000313" key="1">
    <source>
        <dbReference type="EMBL" id="SNR87492.1"/>
    </source>
</evidence>
<name>A0A238ZWI6_9PROT</name>
<proteinExistence type="predicted"/>
<sequence length="317" mass="36822">MNRAASFLHDRQDFPDLLRILGERHQIDPSLIEKDYWIMHCLWGLQQEDWQFELKGGTSLSKGFRLIDRFSEDIDIHILPPEDQHVMSGKNHDKPTHIESRRQFFEWLASKIQIPGLISIERDQEFDDEKFRSAGIRLNYQSHMEHIPGIKAGVLLEVGFDDTAPNMPCTISSWAMDAAQSSHVDVIDNRAIDVPCYSPAYTFVEKLQTVSTKFRQQQQSAAFPKNFLRHYYDLYCLLDSPEVLAFIGTEEYYDRKAVRFRAGDNLDIASNEAFVLNNPQVRELYEGKYQETAALYYAGQVPFDEILARIQKHITRL</sequence>
<dbReference type="Gene3D" id="3.10.450.620">
    <property type="entry name" value="JHP933, nucleotidyltransferase-like core domain"/>
    <property type="match status" value="1"/>
</dbReference>
<accession>A0A238ZWI6</accession>
<dbReference type="InterPro" id="IPR014942">
    <property type="entry name" value="AbiEii"/>
</dbReference>
<evidence type="ECO:0000313" key="2">
    <source>
        <dbReference type="Proteomes" id="UP000198305"/>
    </source>
</evidence>
<dbReference type="Proteomes" id="UP000198305">
    <property type="component" value="Unassembled WGS sequence"/>
</dbReference>
<dbReference type="AlphaFoldDB" id="A0A238ZWI6"/>